<comment type="caution">
    <text evidence="2">The sequence shown here is derived from an EMBL/GenBank/DDBJ whole genome shotgun (WGS) entry which is preliminary data.</text>
</comment>
<evidence type="ECO:0000313" key="3">
    <source>
        <dbReference type="Proteomes" id="UP000245876"/>
    </source>
</evidence>
<dbReference type="RefSeq" id="WP_109056354.1">
    <property type="nucleotide sequence ID" value="NZ_QFFM01000003.1"/>
</dbReference>
<organism evidence="2 3">
    <name type="scientific">Bifidobacterium callitrichidarum</name>
    <dbReference type="NCBI Taxonomy" id="2052941"/>
    <lineage>
        <taxon>Bacteria</taxon>
        <taxon>Bacillati</taxon>
        <taxon>Actinomycetota</taxon>
        <taxon>Actinomycetes</taxon>
        <taxon>Bifidobacteriales</taxon>
        <taxon>Bifidobacteriaceae</taxon>
        <taxon>Bifidobacterium</taxon>
    </lineage>
</organism>
<keyword evidence="1" id="KW-0472">Membrane</keyword>
<name>A0A2U2NCB2_9BIFI</name>
<dbReference type="Proteomes" id="UP000245876">
    <property type="component" value="Unassembled WGS sequence"/>
</dbReference>
<keyword evidence="1" id="KW-1133">Transmembrane helix</keyword>
<gene>
    <name evidence="2" type="ORF">DF196_02460</name>
</gene>
<keyword evidence="3" id="KW-1185">Reference proteome</keyword>
<dbReference type="EMBL" id="QFFM01000003">
    <property type="protein sequence ID" value="PWG66785.1"/>
    <property type="molecule type" value="Genomic_DNA"/>
</dbReference>
<evidence type="ECO:0008006" key="4">
    <source>
        <dbReference type="Google" id="ProtNLM"/>
    </source>
</evidence>
<keyword evidence="1" id="KW-0812">Transmembrane</keyword>
<reference evidence="2 3" key="1">
    <citation type="journal article" date="2018" name="Int. J. Syst. Evol. Microbiol.">
        <title>Bifidobacterium callitrichidarum sp. nov. from the faeces of the emperor tamarin (Saguinus imperator).</title>
        <authorList>
            <person name="Modesto M."/>
            <person name="Michelini S."/>
            <person name="Sansosti M.C."/>
            <person name="De Filippo C."/>
            <person name="Cavalieri D."/>
            <person name="Qvirist L."/>
            <person name="Andlid T."/>
            <person name="Spiezio C."/>
            <person name="Sandri C."/>
            <person name="Pascarelli S."/>
            <person name="Sgorbati B."/>
            <person name="Mattarelli P."/>
        </authorList>
    </citation>
    <scope>NUCLEOTIDE SEQUENCE [LARGE SCALE GENOMIC DNA]</scope>
    <source>
        <strain evidence="2 3">TRI 5</strain>
    </source>
</reference>
<protein>
    <recommendedName>
        <fullName evidence="4">Gram-positive cocci surface proteins LPxTG domain-containing protein</fullName>
    </recommendedName>
</protein>
<accession>A0A2U2NCB2</accession>
<dbReference type="AlphaFoldDB" id="A0A2U2NCB2"/>
<feature type="transmembrane region" description="Helical" evidence="1">
    <location>
        <begin position="84"/>
        <end position="103"/>
    </location>
</feature>
<proteinExistence type="predicted"/>
<evidence type="ECO:0000256" key="1">
    <source>
        <dbReference type="SAM" id="Phobius"/>
    </source>
</evidence>
<sequence length="110" mass="11737">MYTKTNGQYQASLTDSIKDIVQVDDGYDQTVACYPTDIMGSGNNYGTSTSVVRSECMVFGLKDKPVSSSTTVVQQMPTTGAPEGLSTIGLVAIIIGLLGVTAMRAHRRRV</sequence>
<evidence type="ECO:0000313" key="2">
    <source>
        <dbReference type="EMBL" id="PWG66785.1"/>
    </source>
</evidence>